<proteinExistence type="predicted"/>
<reference evidence="1 2" key="1">
    <citation type="submission" date="2023-05" db="EMBL/GenBank/DDBJ databases">
        <title>Draft genome sequence of Streptomyces sp. B-S-A12 isolated from a cave soil in Thailand.</title>
        <authorList>
            <person name="Chamroensaksri N."/>
            <person name="Muangham S."/>
        </authorList>
    </citation>
    <scope>NUCLEOTIDE SEQUENCE [LARGE SCALE GENOMIC DNA]</scope>
    <source>
        <strain evidence="1 2">B-S-A12</strain>
    </source>
</reference>
<organism evidence="1 2">
    <name type="scientific">Streptomyces luteolus</name>
    <dbReference type="NCBI Taxonomy" id="3043615"/>
    <lineage>
        <taxon>Bacteria</taxon>
        <taxon>Bacillati</taxon>
        <taxon>Actinomycetota</taxon>
        <taxon>Actinomycetes</taxon>
        <taxon>Kitasatosporales</taxon>
        <taxon>Streptomycetaceae</taxon>
        <taxon>Streptomyces</taxon>
    </lineage>
</organism>
<dbReference type="Proteomes" id="UP001237105">
    <property type="component" value="Unassembled WGS sequence"/>
</dbReference>
<protein>
    <submittedName>
        <fullName evidence="1">Uncharacterized protein</fullName>
    </submittedName>
</protein>
<dbReference type="EMBL" id="JASCIS010000006">
    <property type="protein sequence ID" value="MDI3418633.1"/>
    <property type="molecule type" value="Genomic_DNA"/>
</dbReference>
<comment type="caution">
    <text evidence="1">The sequence shown here is derived from an EMBL/GenBank/DDBJ whole genome shotgun (WGS) entry which is preliminary data.</text>
</comment>
<keyword evidence="2" id="KW-1185">Reference proteome</keyword>
<evidence type="ECO:0000313" key="2">
    <source>
        <dbReference type="Proteomes" id="UP001237105"/>
    </source>
</evidence>
<evidence type="ECO:0000313" key="1">
    <source>
        <dbReference type="EMBL" id="MDI3418633.1"/>
    </source>
</evidence>
<dbReference type="RefSeq" id="WP_282534541.1">
    <property type="nucleotide sequence ID" value="NZ_JASCIS010000006.1"/>
</dbReference>
<accession>A0ABT6SSQ4</accession>
<gene>
    <name evidence="1" type="ORF">QIT00_08655</name>
</gene>
<sequence>MTAAAQPAIGVLVRQVARAVVGVGPILQQFAERLRAAAERHHAPFGGGPRGSR</sequence>
<name>A0ABT6SSQ4_9ACTN</name>